<gene>
    <name evidence="1" type="ORF">FJW01_15365</name>
</gene>
<dbReference type="EMBL" id="VHJA01000064">
    <property type="protein sequence ID" value="TPV38882.1"/>
    <property type="molecule type" value="Genomic_DNA"/>
</dbReference>
<protein>
    <submittedName>
        <fullName evidence="1">Uncharacterized protein</fullName>
    </submittedName>
</protein>
<comment type="caution">
    <text evidence="1">The sequence shown here is derived from an EMBL/GenBank/DDBJ whole genome shotgun (WGS) entry which is preliminary data.</text>
</comment>
<proteinExistence type="predicted"/>
<accession>A0A506PZR5</accession>
<dbReference type="AlphaFoldDB" id="A0A506PZR5"/>
<sequence length="77" mass="8651">MRFASILAVRCVAMSGSDGKRGGNPAALIRKIYAQNRRVTQRLRRFIDRLVAFYTATVAGEGNPAPECRMKRDQLPR</sequence>
<evidence type="ECO:0000313" key="2">
    <source>
        <dbReference type="Proteomes" id="UP000317747"/>
    </source>
</evidence>
<keyword evidence="2" id="KW-1185">Reference proteome</keyword>
<dbReference type="Proteomes" id="UP000317747">
    <property type="component" value="Unassembled WGS sequence"/>
</dbReference>
<evidence type="ECO:0000313" key="1">
    <source>
        <dbReference type="EMBL" id="TPV38882.1"/>
    </source>
</evidence>
<reference evidence="1 2" key="1">
    <citation type="submission" date="2019-06" db="EMBL/GenBank/DDBJ databases">
        <title>Taxogenomics and systematics of the genus Pantoea.</title>
        <authorList>
            <person name="Tambong J.T."/>
        </authorList>
    </citation>
    <scope>NUCLEOTIDE SEQUENCE [LARGE SCALE GENOMIC DNA]</scope>
    <source>
        <strain evidence="1 2">LMG 24200</strain>
    </source>
</reference>
<organism evidence="1 2">
    <name type="scientific">Pantoea deleyi</name>
    <dbReference type="NCBI Taxonomy" id="470932"/>
    <lineage>
        <taxon>Bacteria</taxon>
        <taxon>Pseudomonadati</taxon>
        <taxon>Pseudomonadota</taxon>
        <taxon>Gammaproteobacteria</taxon>
        <taxon>Enterobacterales</taxon>
        <taxon>Erwiniaceae</taxon>
        <taxon>Pantoea</taxon>
    </lineage>
</organism>
<name>A0A506PZR5_9GAMM</name>